<sequence>MAVMAPYETIFFSMSSNRRNGRGVKKQMRKITMLSLLLFAAITGKAFAYDVQLKPFQDVGPTDWFYDNVYSLAALGMINGESAAIFHPDGLLSREAFVKLIVAASREETQQSSASSLPDVPADRWSYPYIAYAAERHWINFMLDASGQFHPAQPITREEVAALIGKMLLESLDEPSRSQWLQSGWIGEKEANPFKDSRPIAEAIAPYVYYAVHQGILEGDERGFRPGDLLPRKEAAAIIYRCVDLAATGQALDVTGFYAIRSYPAIGRISSLSNVIFGWSHLQYDKAGQASLQTEATEYRIPDGWEQAVEAAKAANIHSELMVYSGGASLRDFVKDKAAQAAFIDSLLQTLDDPQYPFTGVCIDFEGLKEEAGAADYVAFLSALKAKLGHRSLTVAVPPVYYYKGYDLKKIGDIADTVILMAYDFTDQGGKLPSAPLPLVNDTVRQALVAIPKEKLVLGISKQANQWITSQGGTSYYEPEIDAVERRLAAQPEGQSWSLPYHLKQITFQDERGSHLIYYEDAESIAKKLWLAQYYGLKGVSIWHMGNATASDWDAIHAAAK</sequence>
<dbReference type="AlphaFoldDB" id="A0A916NK20"/>
<comment type="caution">
    <text evidence="3">The sequence shown here is derived from an EMBL/GenBank/DDBJ whole genome shotgun (WGS) entry which is preliminary data.</text>
</comment>
<accession>A0A916NK20</accession>
<dbReference type="PANTHER" id="PTHR46066:SF2">
    <property type="entry name" value="CHITINASE DOMAIN-CONTAINING PROTEIN 1"/>
    <property type="match status" value="1"/>
</dbReference>
<dbReference type="InterPro" id="IPR001119">
    <property type="entry name" value="SLH_dom"/>
</dbReference>
<evidence type="ECO:0008006" key="5">
    <source>
        <dbReference type="Google" id="ProtNLM"/>
    </source>
</evidence>
<protein>
    <recommendedName>
        <fullName evidence="5">Glycoside hydrolase</fullName>
    </recommendedName>
</protein>
<feature type="domain" description="SLH" evidence="1">
    <location>
        <begin position="191"/>
        <end position="253"/>
    </location>
</feature>
<dbReference type="PANTHER" id="PTHR46066">
    <property type="entry name" value="CHITINASE DOMAIN-CONTAINING PROTEIN 1 FAMILY MEMBER"/>
    <property type="match status" value="1"/>
</dbReference>
<dbReference type="Proteomes" id="UP000693672">
    <property type="component" value="Unassembled WGS sequence"/>
</dbReference>
<dbReference type="SMART" id="SM00636">
    <property type="entry name" value="Glyco_18"/>
    <property type="match status" value="1"/>
</dbReference>
<dbReference type="EMBL" id="CAJVAS010000017">
    <property type="protein sequence ID" value="CAG7636303.1"/>
    <property type="molecule type" value="Genomic_DNA"/>
</dbReference>
<dbReference type="GO" id="GO:0005975">
    <property type="term" value="P:carbohydrate metabolic process"/>
    <property type="evidence" value="ECO:0007669"/>
    <property type="project" value="InterPro"/>
</dbReference>
<feature type="domain" description="SLH" evidence="1">
    <location>
        <begin position="113"/>
        <end position="178"/>
    </location>
</feature>
<evidence type="ECO:0000313" key="3">
    <source>
        <dbReference type="EMBL" id="CAG7636303.1"/>
    </source>
</evidence>
<gene>
    <name evidence="3" type="ORF">PAESOLCIP111_03738</name>
</gene>
<organism evidence="3 4">
    <name type="scientific">Paenibacillus solanacearum</name>
    <dbReference type="NCBI Taxonomy" id="2048548"/>
    <lineage>
        <taxon>Bacteria</taxon>
        <taxon>Bacillati</taxon>
        <taxon>Bacillota</taxon>
        <taxon>Bacilli</taxon>
        <taxon>Bacillales</taxon>
        <taxon>Paenibacillaceae</taxon>
        <taxon>Paenibacillus</taxon>
    </lineage>
</organism>
<feature type="domain" description="GH18" evidence="2">
    <location>
        <begin position="252"/>
        <end position="561"/>
    </location>
</feature>
<dbReference type="InterPro" id="IPR001223">
    <property type="entry name" value="Glyco_hydro18_cat"/>
</dbReference>
<evidence type="ECO:0000259" key="2">
    <source>
        <dbReference type="PROSITE" id="PS51910"/>
    </source>
</evidence>
<evidence type="ECO:0000259" key="1">
    <source>
        <dbReference type="PROSITE" id="PS51272"/>
    </source>
</evidence>
<dbReference type="GO" id="GO:0008061">
    <property type="term" value="F:chitin binding"/>
    <property type="evidence" value="ECO:0007669"/>
    <property type="project" value="InterPro"/>
</dbReference>
<dbReference type="Pfam" id="PF00395">
    <property type="entry name" value="SLH"/>
    <property type="match status" value="3"/>
</dbReference>
<dbReference type="PROSITE" id="PS51272">
    <property type="entry name" value="SLH"/>
    <property type="match status" value="3"/>
</dbReference>
<dbReference type="Pfam" id="PF00704">
    <property type="entry name" value="Glyco_hydro_18"/>
    <property type="match status" value="1"/>
</dbReference>
<reference evidence="3" key="1">
    <citation type="submission" date="2021-06" db="EMBL/GenBank/DDBJ databases">
        <authorList>
            <person name="Criscuolo A."/>
        </authorList>
    </citation>
    <scope>NUCLEOTIDE SEQUENCE</scope>
    <source>
        <strain evidence="3">CIP111600</strain>
    </source>
</reference>
<keyword evidence="4" id="KW-1185">Reference proteome</keyword>
<name>A0A916NK20_9BACL</name>
<proteinExistence type="predicted"/>
<evidence type="ECO:0000313" key="4">
    <source>
        <dbReference type="Proteomes" id="UP000693672"/>
    </source>
</evidence>
<dbReference type="PROSITE" id="PS51910">
    <property type="entry name" value="GH18_2"/>
    <property type="match status" value="1"/>
</dbReference>
<dbReference type="InterPro" id="IPR011583">
    <property type="entry name" value="Chitinase_II/V-like_cat"/>
</dbReference>
<feature type="domain" description="SLH" evidence="1">
    <location>
        <begin position="52"/>
        <end position="112"/>
    </location>
</feature>